<dbReference type="InterPro" id="IPR057087">
    <property type="entry name" value="Gp12-like"/>
</dbReference>
<protein>
    <recommendedName>
        <fullName evidence="1">Phage neck terminator protein gp12-like domain-containing protein</fullName>
    </recommendedName>
</protein>
<sequence length="172" mass="19766">MINYKQFEQNVITGMAKALGIKVIAADGSGDQPPYPFMTYKYVTPYKDKSPMPIEKYVPTADTLEVHAQKQVEMTLSLTCCHKDQREALQIANQARQWVVGQARQGLRDNGIVVVSAGDTQERNALFEFAYEYRAGYDVKFRVIDFFTYTHSEWIEKMKISEEVIPDGVRRR</sequence>
<dbReference type="Pfam" id="PF23961">
    <property type="entry name" value="Phage_tail_terminator_9"/>
    <property type="match status" value="1"/>
</dbReference>
<proteinExistence type="predicted"/>
<name>A0A0F7EFA6_BRELA</name>
<dbReference type="EMBL" id="CP011074">
    <property type="protein sequence ID" value="AKF92730.1"/>
    <property type="molecule type" value="Genomic_DNA"/>
</dbReference>
<organism evidence="2">
    <name type="scientific">Brevibacillus laterosporus</name>
    <name type="common">Bacillus laterosporus</name>
    <dbReference type="NCBI Taxonomy" id="1465"/>
    <lineage>
        <taxon>Bacteria</taxon>
        <taxon>Bacillati</taxon>
        <taxon>Bacillota</taxon>
        <taxon>Bacilli</taxon>
        <taxon>Bacillales</taxon>
        <taxon>Paenibacillaceae</taxon>
        <taxon>Brevibacillus</taxon>
    </lineage>
</organism>
<reference evidence="2" key="1">
    <citation type="submission" date="2015-03" db="EMBL/GenBank/DDBJ databases">
        <title>MIGS Cultured Bacterial/Archaeal sample from Brevibacillus laterosporus.</title>
        <authorList>
            <person name="Zeng D."/>
            <person name="Zhu L."/>
            <person name="Dong G."/>
            <person name="Ye W."/>
            <person name="Ren D."/>
            <person name="Wu L."/>
            <person name="Xu J."/>
            <person name="Li G."/>
            <person name="Guo L."/>
        </authorList>
    </citation>
    <scope>NUCLEOTIDE SEQUENCE</scope>
    <source>
        <strain evidence="2">B9</strain>
    </source>
</reference>
<dbReference type="AlphaFoldDB" id="A0A0F7EFA6"/>
<gene>
    <name evidence="2" type="ORF">EX87_02860</name>
</gene>
<evidence type="ECO:0000259" key="1">
    <source>
        <dbReference type="Pfam" id="PF23961"/>
    </source>
</evidence>
<accession>A0A0F7EFA6</accession>
<dbReference type="NCBIfam" id="NF047498">
    <property type="entry name" value="LIC_12616_fam"/>
    <property type="match status" value="1"/>
</dbReference>
<evidence type="ECO:0000313" key="2">
    <source>
        <dbReference type="EMBL" id="AKF92730.1"/>
    </source>
</evidence>
<dbReference type="RefSeq" id="WP_031411376.1">
    <property type="nucleotide sequence ID" value="NZ_CP011074.1"/>
</dbReference>
<feature type="domain" description="Phage neck terminator protein gp12-like" evidence="1">
    <location>
        <begin position="12"/>
        <end position="161"/>
    </location>
</feature>